<evidence type="ECO:0000313" key="2">
    <source>
        <dbReference type="EMBL" id="NEZ58555.1"/>
    </source>
</evidence>
<feature type="region of interest" description="Disordered" evidence="1">
    <location>
        <begin position="141"/>
        <end position="166"/>
    </location>
</feature>
<keyword evidence="2" id="KW-0176">Collagen</keyword>
<dbReference type="AlphaFoldDB" id="A0A6M0RQN1"/>
<feature type="region of interest" description="Disordered" evidence="1">
    <location>
        <begin position="78"/>
        <end position="126"/>
    </location>
</feature>
<protein>
    <submittedName>
        <fullName evidence="2">Collagen-like protein</fullName>
    </submittedName>
</protein>
<reference evidence="2 3" key="1">
    <citation type="journal article" date="2020" name="Microb. Ecol.">
        <title>Ecogenomics of the Marine Benthic Filamentous Cyanobacterium Adonisia.</title>
        <authorList>
            <person name="Walter J.M."/>
            <person name="Coutinho F.H."/>
            <person name="Leomil L."/>
            <person name="Hargreaves P.I."/>
            <person name="Campeao M.E."/>
            <person name="Vieira V.V."/>
            <person name="Silva B.S."/>
            <person name="Fistarol G.O."/>
            <person name="Salomon P.S."/>
            <person name="Sawabe T."/>
            <person name="Mino S."/>
            <person name="Hosokawa M."/>
            <person name="Miyashita H."/>
            <person name="Maruyama F."/>
            <person name="van Verk M.C."/>
            <person name="Dutilh B.E."/>
            <person name="Thompson C.C."/>
            <person name="Thompson F.L."/>
        </authorList>
    </citation>
    <scope>NUCLEOTIDE SEQUENCE [LARGE SCALE GENOMIC DNA]</scope>
    <source>
        <strain evidence="2 3">CCMR0081</strain>
    </source>
</reference>
<dbReference type="Proteomes" id="UP000481033">
    <property type="component" value="Unassembled WGS sequence"/>
</dbReference>
<accession>A0A6M0RQN1</accession>
<evidence type="ECO:0000256" key="1">
    <source>
        <dbReference type="SAM" id="MobiDB-lite"/>
    </source>
</evidence>
<feature type="compositionally biased region" description="Basic and acidic residues" evidence="1">
    <location>
        <begin position="78"/>
        <end position="99"/>
    </location>
</feature>
<name>A0A6M0RQN1_9CYAN</name>
<dbReference type="EMBL" id="QXHD01000004">
    <property type="protein sequence ID" value="NEZ58555.1"/>
    <property type="molecule type" value="Genomic_DNA"/>
</dbReference>
<comment type="caution">
    <text evidence="2">The sequence shown here is derived from an EMBL/GenBank/DDBJ whole genome shotgun (WGS) entry which is preliminary data.</text>
</comment>
<sequence>MHPTDIVVCDHTWLRGCQPPCDRIFVEYCPMTMFSGFPYLWRLSLTALTASTLTLTSWVSLAAMDVCGTAALARSTREFGRDGRHGRDGRAGRNGRDGADQTVRATGQPLNLNLSGTDGEDGGFGENAEWLRCRRQPRDERHDLNAADGGNGGHGGNGGRGGNGGTLTVQYTDPSHLRQVLAMAGGGRGGRGGRGGDGTYGCECDDERWTVKVCENGTCREEEYECNDGRDGADGRNGADGTAGNIGKLVLINQLEPLPQANPEQSHSVSSLANKTVTLSRNLWETRRGSTNLLAPGSVIADEYQAYKGFIDRQFTLDWQASQDLQAFTETIDLTLRPNGQVDIDFPEEYWLLGETVEQETLTTYRVDGIVPVADVTQLAMGRVDGRSRTFEVNVVDLAQRSDVLDTRFEVRYSTSGNDGRRRRYDVEFDGPVPDDLVQQDHNRFTLALGRLPIASQLLSGGTRAQVELKIIRSYGSNVAEQTLTWKGQI</sequence>
<feature type="compositionally biased region" description="Gly residues" evidence="1">
    <location>
        <begin position="149"/>
        <end position="165"/>
    </location>
</feature>
<feature type="compositionally biased region" description="Polar residues" evidence="1">
    <location>
        <begin position="103"/>
        <end position="116"/>
    </location>
</feature>
<organism evidence="2 3">
    <name type="scientific">Adonisia turfae CCMR0081</name>
    <dbReference type="NCBI Taxonomy" id="2292702"/>
    <lineage>
        <taxon>Bacteria</taxon>
        <taxon>Bacillati</taxon>
        <taxon>Cyanobacteriota</taxon>
        <taxon>Adonisia</taxon>
        <taxon>Adonisia turfae</taxon>
    </lineage>
</organism>
<evidence type="ECO:0000313" key="3">
    <source>
        <dbReference type="Proteomes" id="UP000481033"/>
    </source>
</evidence>
<gene>
    <name evidence="2" type="ORF">DXZ20_23490</name>
</gene>
<proteinExistence type="predicted"/>
<keyword evidence="3" id="KW-1185">Reference proteome</keyword>